<evidence type="ECO:0000256" key="1">
    <source>
        <dbReference type="SAM" id="MobiDB-lite"/>
    </source>
</evidence>
<dbReference type="EMBL" id="CATOUU010000262">
    <property type="protein sequence ID" value="CAI9922774.1"/>
    <property type="molecule type" value="Genomic_DNA"/>
</dbReference>
<evidence type="ECO:0000313" key="2">
    <source>
        <dbReference type="EMBL" id="CAI9922774.1"/>
    </source>
</evidence>
<dbReference type="EMBL" id="CAXDID020000876">
    <property type="protein sequence ID" value="CAL6115396.1"/>
    <property type="molecule type" value="Genomic_DNA"/>
</dbReference>
<organism evidence="2">
    <name type="scientific">Hexamita inflata</name>
    <dbReference type="NCBI Taxonomy" id="28002"/>
    <lineage>
        <taxon>Eukaryota</taxon>
        <taxon>Metamonada</taxon>
        <taxon>Diplomonadida</taxon>
        <taxon>Hexamitidae</taxon>
        <taxon>Hexamitinae</taxon>
        <taxon>Hexamita</taxon>
    </lineage>
</organism>
<reference evidence="2" key="1">
    <citation type="submission" date="2023-06" db="EMBL/GenBank/DDBJ databases">
        <authorList>
            <person name="Kurt Z."/>
        </authorList>
    </citation>
    <scope>NUCLEOTIDE SEQUENCE</scope>
</reference>
<name>A0AA86NNG2_9EUKA</name>
<gene>
    <name evidence="2" type="ORF">HINF_LOCUS10419</name>
    <name evidence="3" type="ORF">HINF_LOCUS78607</name>
</gene>
<dbReference type="Proteomes" id="UP001642409">
    <property type="component" value="Unassembled WGS sequence"/>
</dbReference>
<feature type="region of interest" description="Disordered" evidence="1">
    <location>
        <begin position="1"/>
        <end position="23"/>
    </location>
</feature>
<accession>A0AA86NNG2</accession>
<sequence>MKQQPSYPKIGELIPPHKSKTQKATILPPIQKRMSNLSTVNSSSSNFSQSQVSKSSFDTFRVITSNAKVNKVLVNLQDRPQQIEHSVQLGNSWSNSNLSNISDDDLLLDNFCKLRVVPLISNNSMRFDKESDSD</sequence>
<evidence type="ECO:0000313" key="4">
    <source>
        <dbReference type="Proteomes" id="UP001642409"/>
    </source>
</evidence>
<dbReference type="AlphaFoldDB" id="A0AA86NNG2"/>
<proteinExistence type="predicted"/>
<comment type="caution">
    <text evidence="2">The sequence shown here is derived from an EMBL/GenBank/DDBJ whole genome shotgun (WGS) entry which is preliminary data.</text>
</comment>
<reference evidence="3 4" key="2">
    <citation type="submission" date="2024-07" db="EMBL/GenBank/DDBJ databases">
        <authorList>
            <person name="Akdeniz Z."/>
        </authorList>
    </citation>
    <scope>NUCLEOTIDE SEQUENCE [LARGE SCALE GENOMIC DNA]</scope>
</reference>
<keyword evidence="4" id="KW-1185">Reference proteome</keyword>
<protein>
    <submittedName>
        <fullName evidence="3">Hypothetical_protein</fullName>
    </submittedName>
</protein>
<evidence type="ECO:0000313" key="3">
    <source>
        <dbReference type="EMBL" id="CAL6115396.1"/>
    </source>
</evidence>